<protein>
    <recommendedName>
        <fullName evidence="20">Soluble ligand binding domain-containing protein</fullName>
    </recommendedName>
</protein>
<evidence type="ECO:0000256" key="5">
    <source>
        <dbReference type="ARBA" id="ARBA00022597"/>
    </source>
</evidence>
<keyword evidence="6 15" id="KW-0812">Transmembrane</keyword>
<gene>
    <name evidence="18" type="ORF">GBK04_16825</name>
</gene>
<keyword evidence="5" id="KW-0762">Sugar transport</keyword>
<comment type="similarity">
    <text evidence="2">Belongs to the BexD/CtrA/VexA family.</text>
</comment>
<dbReference type="PROSITE" id="PS51257">
    <property type="entry name" value="PROKAR_LIPOPROTEIN"/>
    <property type="match status" value="1"/>
</dbReference>
<keyword evidence="4" id="KW-1134">Transmembrane beta strand</keyword>
<keyword evidence="14" id="KW-0449">Lipoprotein</keyword>
<name>A0A7C9FYU8_9BACT</name>
<comment type="subcellular location">
    <subcellularLocation>
        <location evidence="1">Cell outer membrane</location>
        <topology evidence="1">Multi-pass membrane protein</topology>
    </subcellularLocation>
</comment>
<evidence type="ECO:0000256" key="11">
    <source>
        <dbReference type="ARBA" id="ARBA00023136"/>
    </source>
</evidence>
<sequence length="251" mass="27584">MKRRATIVLFLLVVILAVSGCRTQQKVATISTQNLTPTESVVNKGAYVLKQGDKLEIRNMNWSSELFPDPNQLSGSAGGGFSVSVRSDGSIILPEVGRLYVVGFTRQTLADTLSVLYRDIVRNPLFEIEVTNLQVKVLGSVNAQGIVPLEKEYNSLGEIIAKSGGIKFSEASNTIQIIRGGGTQQQIIEYEFADLGNPLIMNQNIYDNDIIYVPPSRGSLRGIRFQRALVFAQPVLTALNLTLIILNFINR</sequence>
<evidence type="ECO:0000256" key="13">
    <source>
        <dbReference type="ARBA" id="ARBA00023237"/>
    </source>
</evidence>
<evidence type="ECO:0000256" key="1">
    <source>
        <dbReference type="ARBA" id="ARBA00004571"/>
    </source>
</evidence>
<keyword evidence="3" id="KW-0813">Transport</keyword>
<evidence type="ECO:0000256" key="15">
    <source>
        <dbReference type="SAM" id="Phobius"/>
    </source>
</evidence>
<dbReference type="Gene3D" id="3.30.1950.10">
    <property type="entry name" value="wza like domain"/>
    <property type="match status" value="1"/>
</dbReference>
<keyword evidence="7" id="KW-0732">Signal</keyword>
<dbReference type="GO" id="GO:0015159">
    <property type="term" value="F:polysaccharide transmembrane transporter activity"/>
    <property type="evidence" value="ECO:0007669"/>
    <property type="project" value="InterPro"/>
</dbReference>
<keyword evidence="9" id="KW-0406">Ion transport</keyword>
<evidence type="ECO:0000256" key="14">
    <source>
        <dbReference type="ARBA" id="ARBA00023288"/>
    </source>
</evidence>
<keyword evidence="19" id="KW-1185">Reference proteome</keyword>
<evidence type="ECO:0000256" key="10">
    <source>
        <dbReference type="ARBA" id="ARBA00023114"/>
    </source>
</evidence>
<dbReference type="Gene3D" id="3.10.560.10">
    <property type="entry name" value="Outer membrane lipoprotein wza domain like"/>
    <property type="match status" value="1"/>
</dbReference>
<dbReference type="AlphaFoldDB" id="A0A7C9FYU8"/>
<dbReference type="GO" id="GO:0046930">
    <property type="term" value="C:pore complex"/>
    <property type="evidence" value="ECO:0007669"/>
    <property type="project" value="UniProtKB-KW"/>
</dbReference>
<feature type="transmembrane region" description="Helical" evidence="15">
    <location>
        <begin position="228"/>
        <end position="249"/>
    </location>
</feature>
<dbReference type="Pfam" id="PF02563">
    <property type="entry name" value="Poly_export"/>
    <property type="match status" value="1"/>
</dbReference>
<keyword evidence="8" id="KW-0625">Polysaccharide transport</keyword>
<evidence type="ECO:0000256" key="3">
    <source>
        <dbReference type="ARBA" id="ARBA00022448"/>
    </source>
</evidence>
<keyword evidence="12" id="KW-0564">Palmitate</keyword>
<keyword evidence="11 15" id="KW-0472">Membrane</keyword>
<dbReference type="InterPro" id="IPR003715">
    <property type="entry name" value="Poly_export_N"/>
</dbReference>
<evidence type="ECO:0000313" key="18">
    <source>
        <dbReference type="EMBL" id="MPR34973.1"/>
    </source>
</evidence>
<evidence type="ECO:0000259" key="17">
    <source>
        <dbReference type="Pfam" id="PF22461"/>
    </source>
</evidence>
<dbReference type="PANTHER" id="PTHR33619">
    <property type="entry name" value="POLYSACCHARIDE EXPORT PROTEIN GFCE-RELATED"/>
    <property type="match status" value="1"/>
</dbReference>
<organism evidence="18 19">
    <name type="scientific">Salmonirosea aquatica</name>
    <dbReference type="NCBI Taxonomy" id="2654236"/>
    <lineage>
        <taxon>Bacteria</taxon>
        <taxon>Pseudomonadati</taxon>
        <taxon>Bacteroidota</taxon>
        <taxon>Cytophagia</taxon>
        <taxon>Cytophagales</taxon>
        <taxon>Spirosomataceae</taxon>
        <taxon>Salmonirosea</taxon>
    </lineage>
</organism>
<evidence type="ECO:0000256" key="2">
    <source>
        <dbReference type="ARBA" id="ARBA00009450"/>
    </source>
</evidence>
<comment type="caution">
    <text evidence="18">The sequence shown here is derived from an EMBL/GenBank/DDBJ whole genome shotgun (WGS) entry which is preliminary data.</text>
</comment>
<feature type="domain" description="Polysaccharide export protein N-terminal" evidence="16">
    <location>
        <begin position="44"/>
        <end position="130"/>
    </location>
</feature>
<evidence type="ECO:0000256" key="9">
    <source>
        <dbReference type="ARBA" id="ARBA00023065"/>
    </source>
</evidence>
<evidence type="ECO:0000256" key="12">
    <source>
        <dbReference type="ARBA" id="ARBA00023139"/>
    </source>
</evidence>
<reference evidence="18 19" key="1">
    <citation type="submission" date="2019-10" db="EMBL/GenBank/DDBJ databases">
        <title>Draft Genome Sequence of Cytophagaceae sp. SJW1-29.</title>
        <authorList>
            <person name="Choi A."/>
        </authorList>
    </citation>
    <scope>NUCLEOTIDE SEQUENCE [LARGE SCALE GENOMIC DNA]</scope>
    <source>
        <strain evidence="18 19">SJW1-29</strain>
    </source>
</reference>
<dbReference type="GO" id="GO:0009279">
    <property type="term" value="C:cell outer membrane"/>
    <property type="evidence" value="ECO:0007669"/>
    <property type="project" value="UniProtKB-SubCell"/>
</dbReference>
<evidence type="ECO:0000256" key="4">
    <source>
        <dbReference type="ARBA" id="ARBA00022452"/>
    </source>
</evidence>
<dbReference type="InterPro" id="IPR054765">
    <property type="entry name" value="SLBB_dom"/>
</dbReference>
<accession>A0A7C9FYU8</accession>
<keyword evidence="13" id="KW-0998">Cell outer membrane</keyword>
<dbReference type="RefSeq" id="WP_152761637.1">
    <property type="nucleotide sequence ID" value="NZ_WHLY01000002.1"/>
</dbReference>
<keyword evidence="15" id="KW-1133">Transmembrane helix</keyword>
<evidence type="ECO:0000313" key="19">
    <source>
        <dbReference type="Proteomes" id="UP000479293"/>
    </source>
</evidence>
<feature type="domain" description="SLBB" evidence="17">
    <location>
        <begin position="134"/>
        <end position="213"/>
    </location>
</feature>
<dbReference type="Proteomes" id="UP000479293">
    <property type="component" value="Unassembled WGS sequence"/>
</dbReference>
<dbReference type="Pfam" id="PF22461">
    <property type="entry name" value="SLBB_2"/>
    <property type="match status" value="1"/>
</dbReference>
<dbReference type="InterPro" id="IPR049712">
    <property type="entry name" value="Poly_export"/>
</dbReference>
<evidence type="ECO:0000256" key="6">
    <source>
        <dbReference type="ARBA" id="ARBA00022692"/>
    </source>
</evidence>
<evidence type="ECO:0000259" key="16">
    <source>
        <dbReference type="Pfam" id="PF02563"/>
    </source>
</evidence>
<dbReference type="GO" id="GO:0006811">
    <property type="term" value="P:monoatomic ion transport"/>
    <property type="evidence" value="ECO:0007669"/>
    <property type="project" value="UniProtKB-KW"/>
</dbReference>
<evidence type="ECO:0000256" key="8">
    <source>
        <dbReference type="ARBA" id="ARBA00023047"/>
    </source>
</evidence>
<evidence type="ECO:0008006" key="20">
    <source>
        <dbReference type="Google" id="ProtNLM"/>
    </source>
</evidence>
<dbReference type="GO" id="GO:0015288">
    <property type="term" value="F:porin activity"/>
    <property type="evidence" value="ECO:0007669"/>
    <property type="project" value="UniProtKB-KW"/>
</dbReference>
<dbReference type="EMBL" id="WHLY01000002">
    <property type="protein sequence ID" value="MPR34973.1"/>
    <property type="molecule type" value="Genomic_DNA"/>
</dbReference>
<dbReference type="PANTHER" id="PTHR33619:SF3">
    <property type="entry name" value="POLYSACCHARIDE EXPORT PROTEIN GFCE-RELATED"/>
    <property type="match status" value="1"/>
</dbReference>
<keyword evidence="10" id="KW-0626">Porin</keyword>
<proteinExistence type="inferred from homology"/>
<evidence type="ECO:0000256" key="7">
    <source>
        <dbReference type="ARBA" id="ARBA00022729"/>
    </source>
</evidence>